<keyword evidence="2" id="KW-0378">Hydrolase</keyword>
<name>A0A3L7JV32_9BACI</name>
<feature type="domain" description="KANL3/Tex30 alpha/beta hydrolase-like" evidence="1">
    <location>
        <begin position="32"/>
        <end position="196"/>
    </location>
</feature>
<evidence type="ECO:0000313" key="3">
    <source>
        <dbReference type="Proteomes" id="UP000276770"/>
    </source>
</evidence>
<evidence type="ECO:0000313" key="2">
    <source>
        <dbReference type="EMBL" id="RLQ94596.1"/>
    </source>
</evidence>
<dbReference type="EMBL" id="RCVZ01000009">
    <property type="protein sequence ID" value="RLQ94596.1"/>
    <property type="molecule type" value="Genomic_DNA"/>
</dbReference>
<dbReference type="Proteomes" id="UP000276770">
    <property type="component" value="Unassembled WGS sequence"/>
</dbReference>
<accession>A0A3L7JV32</accession>
<dbReference type="Pfam" id="PF20408">
    <property type="entry name" value="Abhydrolase_11"/>
    <property type="match status" value="1"/>
</dbReference>
<dbReference type="AlphaFoldDB" id="A0A3L7JV32"/>
<protein>
    <submittedName>
        <fullName evidence="2">Alpha/beta hydrolase</fullName>
    </submittedName>
</protein>
<comment type="caution">
    <text evidence="2">The sequence shown here is derived from an EMBL/GenBank/DDBJ whole genome shotgun (WGS) entry which is preliminary data.</text>
</comment>
<dbReference type="GO" id="GO:0016787">
    <property type="term" value="F:hydrolase activity"/>
    <property type="evidence" value="ECO:0007669"/>
    <property type="project" value="UniProtKB-KW"/>
</dbReference>
<keyword evidence="3" id="KW-1185">Reference proteome</keyword>
<reference evidence="2 3" key="1">
    <citation type="submission" date="2018-10" db="EMBL/GenBank/DDBJ databases">
        <title>Falsibacillus sp. genome draft.</title>
        <authorList>
            <person name="Shi S."/>
        </authorList>
    </citation>
    <scope>NUCLEOTIDE SEQUENCE [LARGE SCALE GENOMIC DNA]</scope>
    <source>
        <strain evidence="2 3">GY 10110</strain>
    </source>
</reference>
<gene>
    <name evidence="2" type="ORF">D9X91_13750</name>
</gene>
<dbReference type="SUPFAM" id="SSF53474">
    <property type="entry name" value="alpha/beta-Hydrolases"/>
    <property type="match status" value="1"/>
</dbReference>
<proteinExistence type="predicted"/>
<evidence type="ECO:0000259" key="1">
    <source>
        <dbReference type="Pfam" id="PF20408"/>
    </source>
</evidence>
<dbReference type="InterPro" id="IPR017018">
    <property type="entry name" value="UCP033634"/>
</dbReference>
<dbReference type="RefSeq" id="WP_121681209.1">
    <property type="nucleotide sequence ID" value="NZ_RCVZ01000009.1"/>
</dbReference>
<dbReference type="OrthoDB" id="1908495at2"/>
<dbReference type="PIRSF" id="PIRSF033634">
    <property type="entry name" value="UCP033634"/>
    <property type="match status" value="1"/>
</dbReference>
<sequence>MKVTKKEIQTNGKTISYSHFEVGSKIICFMFAGAGYKYDSPLFYYARMVMLQNNIDIVRVHYSYDLHTLKKSNEELAKIMIDDIDPVVADVLRNGQYNDTIFLGKSIGTLPIANGLMKRDEFSKAIMILFTPLLRSKSLFDSILHSQHQGLIVIGDKDLHYNPDQIDRLSDSNLKIEVVQHADHSLDIGEFDAANSIIVLSKLMERLQETIRLN</sequence>
<organism evidence="2 3">
    <name type="scientific">Falsibacillus albus</name>
    <dbReference type="NCBI Taxonomy" id="2478915"/>
    <lineage>
        <taxon>Bacteria</taxon>
        <taxon>Bacillati</taxon>
        <taxon>Bacillota</taxon>
        <taxon>Bacilli</taxon>
        <taxon>Bacillales</taxon>
        <taxon>Bacillaceae</taxon>
        <taxon>Falsibacillus</taxon>
    </lineage>
</organism>
<dbReference type="InterPro" id="IPR029058">
    <property type="entry name" value="AB_hydrolase_fold"/>
</dbReference>
<dbReference type="Gene3D" id="3.40.50.1820">
    <property type="entry name" value="alpha/beta hydrolase"/>
    <property type="match status" value="1"/>
</dbReference>
<dbReference type="InterPro" id="IPR046879">
    <property type="entry name" value="KANL3/Tex30_Abhydrolase"/>
</dbReference>